<evidence type="ECO:0000313" key="4">
    <source>
        <dbReference type="Proteomes" id="UP001597459"/>
    </source>
</evidence>
<sequence length="252" mass="28606">MKNIAKWFPYGIPDTKTASVNVFCFHYAGGSATAYKDWALSDTSVSFIPIELPGRGTRIMDPLIEDFSILIPELVTIILPFITPTIPFYFFGHSMGGAIAFELAYQLEHHHQLSPEKIIIAGRHAPHMPDPSTLHSWLNDEKLIEELKVLNGTPKEILENKEMIQFLLPMIRGDLRLHESFTYKNQKITASIVAHAANKDKDATKEIMVHWKEVTTGEFDIQEFAGDHFFVQQLGKNYIDLLQTLLQANVIE</sequence>
<evidence type="ECO:0000313" key="3">
    <source>
        <dbReference type="EMBL" id="MFD2590570.1"/>
    </source>
</evidence>
<feature type="domain" description="Thioesterase" evidence="2">
    <location>
        <begin position="22"/>
        <end position="233"/>
    </location>
</feature>
<evidence type="ECO:0000256" key="1">
    <source>
        <dbReference type="ARBA" id="ARBA00007169"/>
    </source>
</evidence>
<dbReference type="PANTHER" id="PTHR11487">
    <property type="entry name" value="THIOESTERASE"/>
    <property type="match status" value="1"/>
</dbReference>
<organism evidence="3 4">
    <name type="scientific">Aquimarina hainanensis</name>
    <dbReference type="NCBI Taxonomy" id="1578017"/>
    <lineage>
        <taxon>Bacteria</taxon>
        <taxon>Pseudomonadati</taxon>
        <taxon>Bacteroidota</taxon>
        <taxon>Flavobacteriia</taxon>
        <taxon>Flavobacteriales</taxon>
        <taxon>Flavobacteriaceae</taxon>
        <taxon>Aquimarina</taxon>
    </lineage>
</organism>
<dbReference type="Gene3D" id="3.40.50.1820">
    <property type="entry name" value="alpha/beta hydrolase"/>
    <property type="match status" value="1"/>
</dbReference>
<dbReference type="RefSeq" id="WP_378257421.1">
    <property type="nucleotide sequence ID" value="NZ_JBHSJV010000001.1"/>
</dbReference>
<reference evidence="4" key="1">
    <citation type="journal article" date="2019" name="Int. J. Syst. Evol. Microbiol.">
        <title>The Global Catalogue of Microorganisms (GCM) 10K type strain sequencing project: providing services to taxonomists for standard genome sequencing and annotation.</title>
        <authorList>
            <consortium name="The Broad Institute Genomics Platform"/>
            <consortium name="The Broad Institute Genome Sequencing Center for Infectious Disease"/>
            <person name="Wu L."/>
            <person name="Ma J."/>
        </authorList>
    </citation>
    <scope>NUCLEOTIDE SEQUENCE [LARGE SCALE GENOMIC DNA]</scope>
    <source>
        <strain evidence="4">KCTC 42423</strain>
    </source>
</reference>
<dbReference type="InterPro" id="IPR001031">
    <property type="entry name" value="Thioesterase"/>
</dbReference>
<name>A0ABW5N4K9_9FLAO</name>
<accession>A0ABW5N4K9</accession>
<comment type="similarity">
    <text evidence="1">Belongs to the thioesterase family.</text>
</comment>
<protein>
    <submittedName>
        <fullName evidence="3">Thioesterase II family protein</fullName>
    </submittedName>
</protein>
<dbReference type="InterPro" id="IPR029058">
    <property type="entry name" value="AB_hydrolase_fold"/>
</dbReference>
<dbReference type="Proteomes" id="UP001597459">
    <property type="component" value="Unassembled WGS sequence"/>
</dbReference>
<dbReference type="Pfam" id="PF00975">
    <property type="entry name" value="Thioesterase"/>
    <property type="match status" value="1"/>
</dbReference>
<dbReference type="SUPFAM" id="SSF53474">
    <property type="entry name" value="alpha/beta-Hydrolases"/>
    <property type="match status" value="1"/>
</dbReference>
<dbReference type="PANTHER" id="PTHR11487:SF0">
    <property type="entry name" value="S-ACYL FATTY ACID SYNTHASE THIOESTERASE, MEDIUM CHAIN"/>
    <property type="match status" value="1"/>
</dbReference>
<evidence type="ECO:0000259" key="2">
    <source>
        <dbReference type="Pfam" id="PF00975"/>
    </source>
</evidence>
<dbReference type="EMBL" id="JBHULX010000004">
    <property type="protein sequence ID" value="MFD2590570.1"/>
    <property type="molecule type" value="Genomic_DNA"/>
</dbReference>
<proteinExistence type="inferred from homology"/>
<comment type="caution">
    <text evidence="3">The sequence shown here is derived from an EMBL/GenBank/DDBJ whole genome shotgun (WGS) entry which is preliminary data.</text>
</comment>
<gene>
    <name evidence="3" type="ORF">ACFSTE_06970</name>
</gene>
<dbReference type="InterPro" id="IPR012223">
    <property type="entry name" value="TEII"/>
</dbReference>
<keyword evidence="4" id="KW-1185">Reference proteome</keyword>